<organism evidence="7 8">
    <name type="scientific">Psychrilyobacter piezotolerans</name>
    <dbReference type="NCBI Taxonomy" id="2293438"/>
    <lineage>
        <taxon>Bacteria</taxon>
        <taxon>Fusobacteriati</taxon>
        <taxon>Fusobacteriota</taxon>
        <taxon>Fusobacteriia</taxon>
        <taxon>Fusobacteriales</taxon>
        <taxon>Fusobacteriaceae</taxon>
        <taxon>Psychrilyobacter</taxon>
    </lineage>
</organism>
<evidence type="ECO:0000256" key="4">
    <source>
        <dbReference type="ARBA" id="ARBA00022989"/>
    </source>
</evidence>
<keyword evidence="2" id="KW-1003">Cell membrane</keyword>
<comment type="caution">
    <text evidence="7">The sequence shown here is derived from an EMBL/GenBank/DDBJ whole genome shotgun (WGS) entry which is preliminary data.</text>
</comment>
<evidence type="ECO:0000256" key="6">
    <source>
        <dbReference type="SAM" id="Phobius"/>
    </source>
</evidence>
<keyword evidence="5 6" id="KW-0472">Membrane</keyword>
<keyword evidence="4 6" id="KW-1133">Transmembrane helix</keyword>
<accession>A0ABX9KFB7</accession>
<dbReference type="RefSeq" id="WP_304466114.1">
    <property type="nucleotide sequence ID" value="NZ_JAACIO010000021.1"/>
</dbReference>
<evidence type="ECO:0000313" key="7">
    <source>
        <dbReference type="EMBL" id="REI40437.1"/>
    </source>
</evidence>
<dbReference type="PANTHER" id="PTHR43568:SF1">
    <property type="entry name" value="P PROTEIN"/>
    <property type="match status" value="1"/>
</dbReference>
<reference evidence="7 8" key="1">
    <citation type="submission" date="2018-08" db="EMBL/GenBank/DDBJ databases">
        <title>Draft genome sequence of Psychrilyobacter sp. strain SD5 isolated from Black Sea water.</title>
        <authorList>
            <person name="Yadav S."/>
            <person name="Villanueva L."/>
            <person name="Damste J.S.S."/>
        </authorList>
    </citation>
    <scope>NUCLEOTIDE SEQUENCE [LARGE SCALE GENOMIC DNA]</scope>
    <source>
        <strain evidence="7 8">SD5</strain>
    </source>
</reference>
<evidence type="ECO:0000256" key="5">
    <source>
        <dbReference type="ARBA" id="ARBA00023136"/>
    </source>
</evidence>
<dbReference type="Pfam" id="PF02040">
    <property type="entry name" value="ArsB"/>
    <property type="match status" value="1"/>
</dbReference>
<feature type="non-terminal residue" evidence="7">
    <location>
        <position position="1"/>
    </location>
</feature>
<evidence type="ECO:0000256" key="2">
    <source>
        <dbReference type="ARBA" id="ARBA00022475"/>
    </source>
</evidence>
<keyword evidence="8" id="KW-1185">Reference proteome</keyword>
<proteinExistence type="predicted"/>
<keyword evidence="3 6" id="KW-0812">Transmembrane</keyword>
<evidence type="ECO:0000256" key="1">
    <source>
        <dbReference type="ARBA" id="ARBA00004651"/>
    </source>
</evidence>
<dbReference type="EMBL" id="QUAJ01000020">
    <property type="protein sequence ID" value="REI40437.1"/>
    <property type="molecule type" value="Genomic_DNA"/>
</dbReference>
<comment type="subcellular location">
    <subcellularLocation>
        <location evidence="1">Cell membrane</location>
        <topology evidence="1">Multi-pass membrane protein</topology>
    </subcellularLocation>
</comment>
<dbReference type="InterPro" id="IPR000802">
    <property type="entry name" value="Arsenical_pump_ArsB"/>
</dbReference>
<dbReference type="PANTHER" id="PTHR43568">
    <property type="entry name" value="P PROTEIN"/>
    <property type="match status" value="1"/>
</dbReference>
<evidence type="ECO:0000313" key="8">
    <source>
        <dbReference type="Proteomes" id="UP000263486"/>
    </source>
</evidence>
<sequence length="126" mass="13730">DIVGHNIVKYTRGNFPLAVSMIMWVSALFTSVIGNVANAAMVSKIIHFMIPSFEGLQTTTFWWALSMGSLLGGNITILASATNVVAINSATKAGCKISFGKFMKFGLIIAVQTLFVANIYLWVKYF</sequence>
<name>A0ABX9KFB7_9FUSO</name>
<feature type="transmembrane region" description="Helical" evidence="6">
    <location>
        <begin position="61"/>
        <end position="85"/>
    </location>
</feature>
<evidence type="ECO:0008006" key="9">
    <source>
        <dbReference type="Google" id="ProtNLM"/>
    </source>
</evidence>
<feature type="transmembrane region" description="Helical" evidence="6">
    <location>
        <begin position="105"/>
        <end position="123"/>
    </location>
</feature>
<gene>
    <name evidence="7" type="ORF">DYH56_11295</name>
</gene>
<dbReference type="Proteomes" id="UP000263486">
    <property type="component" value="Unassembled WGS sequence"/>
</dbReference>
<protein>
    <recommendedName>
        <fullName evidence="9">Citrate transporter-like domain-containing protein</fullName>
    </recommendedName>
</protein>
<feature type="transmembrane region" description="Helical" evidence="6">
    <location>
        <begin position="21"/>
        <end position="41"/>
    </location>
</feature>
<dbReference type="InterPro" id="IPR051475">
    <property type="entry name" value="Diverse_Ion_Transporter"/>
</dbReference>
<evidence type="ECO:0000256" key="3">
    <source>
        <dbReference type="ARBA" id="ARBA00022692"/>
    </source>
</evidence>